<evidence type="ECO:0000313" key="1">
    <source>
        <dbReference type="EMBL" id="HAF3581923.1"/>
    </source>
</evidence>
<name>A0A745W8W1_SALER</name>
<reference evidence="1" key="2">
    <citation type="submission" date="2020-02" db="EMBL/GenBank/DDBJ databases">
        <authorList>
            <consortium name="NCBI Pathogen Detection Project"/>
        </authorList>
    </citation>
    <scope>NUCLEOTIDE SEQUENCE</scope>
    <source>
        <strain evidence="1">CFIAFB20140184</strain>
    </source>
</reference>
<accession>A0A745W8W1</accession>
<gene>
    <name evidence="1" type="ORF">G8D32_001164</name>
</gene>
<proteinExistence type="predicted"/>
<dbReference type="EMBL" id="DAAUXB010000003">
    <property type="protein sequence ID" value="HAF3581923.1"/>
    <property type="molecule type" value="Genomic_DNA"/>
</dbReference>
<organism evidence="1">
    <name type="scientific">Salmonella enterica</name>
    <name type="common">Salmonella choleraesuis</name>
    <dbReference type="NCBI Taxonomy" id="28901"/>
    <lineage>
        <taxon>Bacteria</taxon>
        <taxon>Pseudomonadati</taxon>
        <taxon>Pseudomonadota</taxon>
        <taxon>Gammaproteobacteria</taxon>
        <taxon>Enterobacterales</taxon>
        <taxon>Enterobacteriaceae</taxon>
        <taxon>Salmonella</taxon>
    </lineage>
</organism>
<feature type="non-terminal residue" evidence="1">
    <location>
        <position position="1"/>
    </location>
</feature>
<reference evidence="1" key="1">
    <citation type="journal article" date="2018" name="Genome Biol.">
        <title>SKESA: strategic k-mer extension for scrupulous assemblies.</title>
        <authorList>
            <person name="Souvorov A."/>
            <person name="Agarwala R."/>
            <person name="Lipman D.J."/>
        </authorList>
    </citation>
    <scope>NUCLEOTIDE SEQUENCE</scope>
    <source>
        <strain evidence="1">CFIAFB20140184</strain>
    </source>
</reference>
<dbReference type="AlphaFoldDB" id="A0A745W8W1"/>
<protein>
    <submittedName>
        <fullName evidence="1">Transcriptional regulator</fullName>
    </submittedName>
</protein>
<comment type="caution">
    <text evidence="1">The sequence shown here is derived from an EMBL/GenBank/DDBJ whole genome shotgun (WGS) entry which is preliminary data.</text>
</comment>
<sequence length="50" mass="5400">DSIRQQALPAYSRNTVVESTQFTNQGTMAGAALVKDAMYNGSLLIRLLQG</sequence>